<dbReference type="SMART" id="SM00220">
    <property type="entry name" value="S_TKc"/>
    <property type="match status" value="1"/>
</dbReference>
<keyword evidence="2" id="KW-0808">Transferase</keyword>
<sequence length="467" mass="52234">MGGCGSTEAAVNSKFVDMSHFETHTTIGKGGFGHVHMVVKKTGEDKDVMYAQKRQIVHDIVKKRMQAEIYRELDFLKDLRHPFLCNAHYAFHDSKFTYLIMDLALGGDMRFHISQHIKQGKGFKKEEVQFFTACILAALDYIHKCGVLHRDIKPDNFLMGGDGYLKLTDFGISAFVDKKAMICTDSSGTHGYMAPEIYKRGNRHGVPSECYSMAICVHEFVGLRRPFATEYSRNNADLLKTIHPTTRQNLNSYTSEVQQGLIPDFKAKILPKAGESKYADSGPEIRDFLASLLHIRPSKRLGYERGFAELKEHAWLKDIDWAKLEEKKVDAPFKPNTNQRNASGFTDDIDDAFSGDDADDAIPTASEAELKNFEGYHFNTEIEGAILSMKSSQGAAIAPLVSGRDRQMQEKPFTEDQLKPYDLEEEKANFPETEQTGNLGGALGGDDILHEHDDEDQASVASSKAGD</sequence>
<feature type="compositionally biased region" description="Basic and acidic residues" evidence="6">
    <location>
        <begin position="403"/>
        <end position="429"/>
    </location>
</feature>
<evidence type="ECO:0000256" key="4">
    <source>
        <dbReference type="ARBA" id="ARBA00022777"/>
    </source>
</evidence>
<evidence type="ECO:0000256" key="6">
    <source>
        <dbReference type="SAM" id="MobiDB-lite"/>
    </source>
</evidence>
<dbReference type="PROSITE" id="PS00108">
    <property type="entry name" value="PROTEIN_KINASE_ST"/>
    <property type="match status" value="1"/>
</dbReference>
<evidence type="ECO:0000256" key="1">
    <source>
        <dbReference type="ARBA" id="ARBA00022527"/>
    </source>
</evidence>
<evidence type="ECO:0000256" key="2">
    <source>
        <dbReference type="ARBA" id="ARBA00022679"/>
    </source>
</evidence>
<feature type="region of interest" description="Disordered" evidence="6">
    <location>
        <begin position="332"/>
        <end position="360"/>
    </location>
</feature>
<dbReference type="EMBL" id="BRYB01001215">
    <property type="protein sequence ID" value="GMI20740.1"/>
    <property type="molecule type" value="Genomic_DNA"/>
</dbReference>
<proteinExistence type="predicted"/>
<evidence type="ECO:0008006" key="11">
    <source>
        <dbReference type="Google" id="ProtNLM"/>
    </source>
</evidence>
<feature type="compositionally biased region" description="Acidic residues" evidence="6">
    <location>
        <begin position="347"/>
        <end position="360"/>
    </location>
</feature>
<dbReference type="InterPro" id="IPR008271">
    <property type="entry name" value="Ser/Thr_kinase_AS"/>
</dbReference>
<evidence type="ECO:0000259" key="7">
    <source>
        <dbReference type="PROSITE" id="PS50011"/>
    </source>
</evidence>
<keyword evidence="10" id="KW-1185">Reference proteome</keyword>
<evidence type="ECO:0000313" key="9">
    <source>
        <dbReference type="EMBL" id="GMI20740.1"/>
    </source>
</evidence>
<dbReference type="Pfam" id="PF00069">
    <property type="entry name" value="Pkinase"/>
    <property type="match status" value="1"/>
</dbReference>
<gene>
    <name evidence="9" type="ORF">TeGR_g7252</name>
</gene>
<feature type="region of interest" description="Disordered" evidence="6">
    <location>
        <begin position="401"/>
        <end position="467"/>
    </location>
</feature>
<comment type="caution">
    <text evidence="9">The sequence shown here is derived from an EMBL/GenBank/DDBJ whole genome shotgun (WGS) entry which is preliminary data.</text>
</comment>
<evidence type="ECO:0000313" key="10">
    <source>
        <dbReference type="Proteomes" id="UP001165060"/>
    </source>
</evidence>
<dbReference type="InterPro" id="IPR000719">
    <property type="entry name" value="Prot_kinase_dom"/>
</dbReference>
<dbReference type="InterPro" id="IPR011009">
    <property type="entry name" value="Kinase-like_dom_sf"/>
</dbReference>
<keyword evidence="5" id="KW-0067">ATP-binding</keyword>
<keyword evidence="1" id="KW-0723">Serine/threonine-protein kinase</keyword>
<dbReference type="SUPFAM" id="SSF56112">
    <property type="entry name" value="Protein kinase-like (PK-like)"/>
    <property type="match status" value="1"/>
</dbReference>
<keyword evidence="3" id="KW-0547">Nucleotide-binding</keyword>
<name>A0ABQ6M735_9STRA</name>
<dbReference type="Gene3D" id="3.30.200.20">
    <property type="entry name" value="Phosphorylase Kinase, domain 1"/>
    <property type="match status" value="1"/>
</dbReference>
<feature type="domain" description="Protein kinase" evidence="7">
    <location>
        <begin position="21"/>
        <end position="316"/>
    </location>
</feature>
<dbReference type="PANTHER" id="PTHR24353">
    <property type="entry name" value="CYCLIC NUCLEOTIDE-DEPENDENT PROTEIN KINASE"/>
    <property type="match status" value="1"/>
</dbReference>
<dbReference type="PROSITE" id="PS51285">
    <property type="entry name" value="AGC_KINASE_CTER"/>
    <property type="match status" value="1"/>
</dbReference>
<dbReference type="PROSITE" id="PS50011">
    <property type="entry name" value="PROTEIN_KINASE_DOM"/>
    <property type="match status" value="1"/>
</dbReference>
<dbReference type="Gene3D" id="1.10.510.10">
    <property type="entry name" value="Transferase(Phosphotransferase) domain 1"/>
    <property type="match status" value="1"/>
</dbReference>
<reference evidence="9 10" key="1">
    <citation type="journal article" date="2023" name="Commun. Biol.">
        <title>Genome analysis of Parmales, the sister group of diatoms, reveals the evolutionary specialization of diatoms from phago-mixotrophs to photoautotrophs.</title>
        <authorList>
            <person name="Ban H."/>
            <person name="Sato S."/>
            <person name="Yoshikawa S."/>
            <person name="Yamada K."/>
            <person name="Nakamura Y."/>
            <person name="Ichinomiya M."/>
            <person name="Sato N."/>
            <person name="Blanc-Mathieu R."/>
            <person name="Endo H."/>
            <person name="Kuwata A."/>
            <person name="Ogata H."/>
        </authorList>
    </citation>
    <scope>NUCLEOTIDE SEQUENCE [LARGE SCALE GENOMIC DNA]</scope>
</reference>
<evidence type="ECO:0000256" key="5">
    <source>
        <dbReference type="ARBA" id="ARBA00022840"/>
    </source>
</evidence>
<protein>
    <recommendedName>
        <fullName evidence="11">Protein kinase domain-containing protein</fullName>
    </recommendedName>
</protein>
<feature type="domain" description="AGC-kinase C-terminal" evidence="8">
    <location>
        <begin position="317"/>
        <end position="388"/>
    </location>
</feature>
<keyword evidence="4" id="KW-0418">Kinase</keyword>
<organism evidence="9 10">
    <name type="scientific">Tetraparma gracilis</name>
    <dbReference type="NCBI Taxonomy" id="2962635"/>
    <lineage>
        <taxon>Eukaryota</taxon>
        <taxon>Sar</taxon>
        <taxon>Stramenopiles</taxon>
        <taxon>Ochrophyta</taxon>
        <taxon>Bolidophyceae</taxon>
        <taxon>Parmales</taxon>
        <taxon>Triparmaceae</taxon>
        <taxon>Tetraparma</taxon>
    </lineage>
</organism>
<evidence type="ECO:0000256" key="3">
    <source>
        <dbReference type="ARBA" id="ARBA00022741"/>
    </source>
</evidence>
<feature type="compositionally biased region" description="Polar residues" evidence="6">
    <location>
        <begin position="335"/>
        <end position="344"/>
    </location>
</feature>
<accession>A0ABQ6M735</accession>
<evidence type="ECO:0000259" key="8">
    <source>
        <dbReference type="PROSITE" id="PS51285"/>
    </source>
</evidence>
<dbReference type="InterPro" id="IPR000961">
    <property type="entry name" value="AGC-kinase_C"/>
</dbReference>
<dbReference type="Proteomes" id="UP001165060">
    <property type="component" value="Unassembled WGS sequence"/>
</dbReference>